<feature type="transmembrane region" description="Helical" evidence="8">
    <location>
        <begin position="143"/>
        <end position="164"/>
    </location>
</feature>
<dbReference type="AlphaFoldDB" id="T1ELS2"/>
<dbReference type="eggNOG" id="KOG4272">
    <property type="taxonomic scope" value="Eukaryota"/>
</dbReference>
<reference evidence="12" key="1">
    <citation type="submission" date="2012-12" db="EMBL/GenBank/DDBJ databases">
        <authorList>
            <person name="Hellsten U."/>
            <person name="Grimwood J."/>
            <person name="Chapman J.A."/>
            <person name="Shapiro H."/>
            <person name="Aerts A."/>
            <person name="Otillar R.P."/>
            <person name="Terry A.Y."/>
            <person name="Boore J.L."/>
            <person name="Simakov O."/>
            <person name="Marletaz F."/>
            <person name="Cho S.-J."/>
            <person name="Edsinger-Gonzales E."/>
            <person name="Havlak P."/>
            <person name="Kuo D.-H."/>
            <person name="Larsson T."/>
            <person name="Lv J."/>
            <person name="Arendt D."/>
            <person name="Savage R."/>
            <person name="Osoegawa K."/>
            <person name="de Jong P."/>
            <person name="Lindberg D.R."/>
            <person name="Seaver E.C."/>
            <person name="Weisblat D.A."/>
            <person name="Putnam N.H."/>
            <person name="Grigoriev I.V."/>
            <person name="Rokhsar D.S."/>
        </authorList>
    </citation>
    <scope>NUCLEOTIDE SEQUENCE</scope>
</reference>
<evidence type="ECO:0000313" key="10">
    <source>
        <dbReference type="EMBL" id="ESN90535.1"/>
    </source>
</evidence>
<reference evidence="10 12" key="2">
    <citation type="journal article" date="2013" name="Nature">
        <title>Insights into bilaterian evolution from three spiralian genomes.</title>
        <authorList>
            <person name="Simakov O."/>
            <person name="Marletaz F."/>
            <person name="Cho S.J."/>
            <person name="Edsinger-Gonzales E."/>
            <person name="Havlak P."/>
            <person name="Hellsten U."/>
            <person name="Kuo D.H."/>
            <person name="Larsson T."/>
            <person name="Lv J."/>
            <person name="Arendt D."/>
            <person name="Savage R."/>
            <person name="Osoegawa K."/>
            <person name="de Jong P."/>
            <person name="Grimwood J."/>
            <person name="Chapman J.A."/>
            <person name="Shapiro H."/>
            <person name="Aerts A."/>
            <person name="Otillar R.P."/>
            <person name="Terry A.Y."/>
            <person name="Boore J.L."/>
            <person name="Grigoriev I.V."/>
            <person name="Lindberg D.R."/>
            <person name="Seaver E.C."/>
            <person name="Weisblat D.A."/>
            <person name="Putnam N.H."/>
            <person name="Rokhsar D.S."/>
        </authorList>
    </citation>
    <scope>NUCLEOTIDE SEQUENCE</scope>
</reference>
<evidence type="ECO:0000256" key="1">
    <source>
        <dbReference type="ARBA" id="ARBA00004141"/>
    </source>
</evidence>
<evidence type="ECO:0000313" key="12">
    <source>
        <dbReference type="Proteomes" id="UP000015101"/>
    </source>
</evidence>
<dbReference type="OrthoDB" id="10257855at2759"/>
<accession>T1ELS2</accession>
<evidence type="ECO:0000256" key="3">
    <source>
        <dbReference type="ARBA" id="ARBA00022692"/>
    </source>
</evidence>
<organism evidence="11 12">
    <name type="scientific">Helobdella robusta</name>
    <name type="common">Californian leech</name>
    <dbReference type="NCBI Taxonomy" id="6412"/>
    <lineage>
        <taxon>Eukaryota</taxon>
        <taxon>Metazoa</taxon>
        <taxon>Spiralia</taxon>
        <taxon>Lophotrochozoa</taxon>
        <taxon>Annelida</taxon>
        <taxon>Clitellata</taxon>
        <taxon>Hirudinea</taxon>
        <taxon>Rhynchobdellida</taxon>
        <taxon>Glossiphoniidae</taxon>
        <taxon>Helobdella</taxon>
    </lineage>
</organism>
<dbReference type="InParanoid" id="T1ELS2"/>
<protein>
    <recommendedName>
        <fullName evidence="9">TM2 domain-containing protein</fullName>
    </recommendedName>
</protein>
<dbReference type="PANTHER" id="PTHR21016">
    <property type="entry name" value="BETA-AMYLOID BINDING PROTEIN-RELATED"/>
    <property type="match status" value="1"/>
</dbReference>
<name>T1ELS2_HELRO</name>
<dbReference type="FunCoup" id="T1ELS2">
    <property type="interactions" value="288"/>
</dbReference>
<keyword evidence="4" id="KW-0732">Signal</keyword>
<dbReference type="Pfam" id="PF05154">
    <property type="entry name" value="TM2"/>
    <property type="match status" value="1"/>
</dbReference>
<comment type="similarity">
    <text evidence="2">Belongs to the TM2 family.</text>
</comment>
<keyword evidence="5 8" id="KW-1133">Transmembrane helix</keyword>
<evidence type="ECO:0000256" key="5">
    <source>
        <dbReference type="ARBA" id="ARBA00022989"/>
    </source>
</evidence>
<dbReference type="HOGENOM" id="CLU_084872_1_0_1"/>
<keyword evidence="7" id="KW-0325">Glycoprotein</keyword>
<feature type="domain" description="TM2" evidence="9">
    <location>
        <begin position="111"/>
        <end position="156"/>
    </location>
</feature>
<comment type="subcellular location">
    <subcellularLocation>
        <location evidence="1">Membrane</location>
        <topology evidence="1">Multi-pass membrane protein</topology>
    </subcellularLocation>
</comment>
<evidence type="ECO:0000256" key="8">
    <source>
        <dbReference type="SAM" id="Phobius"/>
    </source>
</evidence>
<dbReference type="Proteomes" id="UP000015101">
    <property type="component" value="Unassembled WGS sequence"/>
</dbReference>
<dbReference type="EMBL" id="AMQM01002279">
    <property type="status" value="NOT_ANNOTATED_CDS"/>
    <property type="molecule type" value="Genomic_DNA"/>
</dbReference>
<dbReference type="STRING" id="6412.T1ELS2"/>
<dbReference type="GeneID" id="20197522"/>
<reference evidence="11" key="3">
    <citation type="submission" date="2015-06" db="UniProtKB">
        <authorList>
            <consortium name="EnsemblMetazoa"/>
        </authorList>
    </citation>
    <scope>IDENTIFICATION</scope>
</reference>
<dbReference type="OMA" id="HANCNSA"/>
<dbReference type="InterPro" id="IPR050932">
    <property type="entry name" value="TM2D1-3-like"/>
</dbReference>
<evidence type="ECO:0000256" key="2">
    <source>
        <dbReference type="ARBA" id="ARBA00008284"/>
    </source>
</evidence>
<dbReference type="InterPro" id="IPR007829">
    <property type="entry name" value="TM2"/>
</dbReference>
<dbReference type="GO" id="GO:0016020">
    <property type="term" value="C:membrane"/>
    <property type="evidence" value="ECO:0007669"/>
    <property type="project" value="UniProtKB-SubCell"/>
</dbReference>
<keyword evidence="3 8" id="KW-0812">Transmembrane</keyword>
<dbReference type="EMBL" id="KB097753">
    <property type="protein sequence ID" value="ESN90535.1"/>
    <property type="molecule type" value="Genomic_DNA"/>
</dbReference>
<dbReference type="EnsemblMetazoa" id="HelroT156173">
    <property type="protein sequence ID" value="HelroP156173"/>
    <property type="gene ID" value="HelroG156173"/>
</dbReference>
<dbReference type="PANTHER" id="PTHR21016:SF7">
    <property type="entry name" value="TM2 DOMAIN-CONTAINING PROTEIN 3"/>
    <property type="match status" value="1"/>
</dbReference>
<evidence type="ECO:0000313" key="11">
    <source>
        <dbReference type="EnsemblMetazoa" id="HelroP156173"/>
    </source>
</evidence>
<sequence length="173" mass="19716">MGQFCDELPASCLACQYNHFCTYGKDVEVVCRPKDNVICMGRRNFSKTYKCLFCYQTPAKYHNCTVSTACRVNTFPKQRYQANCTVDKNIFCIGRRKFLKMRDCNWTSGRRWRTAFILSITLGGLGIDRFYLGLWKEGLGKLFSFGGVGVWTLIDILLIASGYLTPADGSLYI</sequence>
<dbReference type="RefSeq" id="XP_009031449.1">
    <property type="nucleotide sequence ID" value="XM_009033201.1"/>
</dbReference>
<dbReference type="CTD" id="20197522"/>
<keyword evidence="12" id="KW-1185">Reference proteome</keyword>
<evidence type="ECO:0000256" key="7">
    <source>
        <dbReference type="ARBA" id="ARBA00023180"/>
    </source>
</evidence>
<evidence type="ECO:0000256" key="4">
    <source>
        <dbReference type="ARBA" id="ARBA00022729"/>
    </source>
</evidence>
<proteinExistence type="inferred from homology"/>
<feature type="transmembrane region" description="Helical" evidence="8">
    <location>
        <begin position="112"/>
        <end position="131"/>
    </location>
</feature>
<evidence type="ECO:0000256" key="6">
    <source>
        <dbReference type="ARBA" id="ARBA00023136"/>
    </source>
</evidence>
<gene>
    <name evidence="11" type="primary">20197522</name>
    <name evidence="10" type="ORF">HELRODRAFT_156173</name>
</gene>
<evidence type="ECO:0000259" key="9">
    <source>
        <dbReference type="Pfam" id="PF05154"/>
    </source>
</evidence>
<dbReference type="KEGG" id="hro:HELRODRAFT_156173"/>
<keyword evidence="6 8" id="KW-0472">Membrane</keyword>